<proteinExistence type="inferred from homology"/>
<protein>
    <submittedName>
        <fullName evidence="4">HU family DNA-binding protein</fullName>
    </submittedName>
</protein>
<dbReference type="Pfam" id="PF00216">
    <property type="entry name" value="Bac_DNA_binding"/>
    <property type="match status" value="1"/>
</dbReference>
<evidence type="ECO:0000256" key="3">
    <source>
        <dbReference type="SAM" id="MobiDB-lite"/>
    </source>
</evidence>
<sequence length="130" mass="13877">MARKSTKTSSDARKTSAAPKPADTAAPEPKVVTVSSPVVSAPELRKKELIEQVVARSGVKKKDAKPAVEALLEILGETVAQGRELNLQPFGKLKINRSEEKANGRVVICRLRQSAAGVGQEKEPLAQPVD</sequence>
<evidence type="ECO:0000256" key="1">
    <source>
        <dbReference type="ARBA" id="ARBA00010529"/>
    </source>
</evidence>
<keyword evidence="2 4" id="KW-0238">DNA-binding</keyword>
<comment type="similarity">
    <text evidence="1">Belongs to the bacterial histone-like protein family.</text>
</comment>
<feature type="region of interest" description="Disordered" evidence="3">
    <location>
        <begin position="1"/>
        <end position="38"/>
    </location>
</feature>
<dbReference type="GO" id="GO:0003677">
    <property type="term" value="F:DNA binding"/>
    <property type="evidence" value="ECO:0007669"/>
    <property type="project" value="UniProtKB-KW"/>
</dbReference>
<dbReference type="RefSeq" id="WP_249712441.1">
    <property type="nucleotide sequence ID" value="NZ_JAMFMB010000031.1"/>
</dbReference>
<comment type="caution">
    <text evidence="4">The sequence shown here is derived from an EMBL/GenBank/DDBJ whole genome shotgun (WGS) entry which is preliminary data.</text>
</comment>
<name>A0ABT0Q9H8_9RHOB</name>
<dbReference type="InterPro" id="IPR000119">
    <property type="entry name" value="Hist_DNA-bd"/>
</dbReference>
<dbReference type="InterPro" id="IPR010992">
    <property type="entry name" value="IHF-like_DNA-bd_dom_sf"/>
</dbReference>
<reference evidence="4" key="1">
    <citation type="submission" date="2022-05" db="EMBL/GenBank/DDBJ databases">
        <authorList>
            <person name="Park J.-S."/>
        </authorList>
    </citation>
    <scope>NUCLEOTIDE SEQUENCE</scope>
    <source>
        <strain evidence="4">2012CJ41-6</strain>
    </source>
</reference>
<dbReference type="Proteomes" id="UP001203880">
    <property type="component" value="Unassembled WGS sequence"/>
</dbReference>
<evidence type="ECO:0000313" key="5">
    <source>
        <dbReference type="Proteomes" id="UP001203880"/>
    </source>
</evidence>
<evidence type="ECO:0000313" key="4">
    <source>
        <dbReference type="EMBL" id="MCL6285544.1"/>
    </source>
</evidence>
<accession>A0ABT0Q9H8</accession>
<organism evidence="4 5">
    <name type="scientific">Ruegeria spongiae</name>
    <dbReference type="NCBI Taxonomy" id="2942209"/>
    <lineage>
        <taxon>Bacteria</taxon>
        <taxon>Pseudomonadati</taxon>
        <taxon>Pseudomonadota</taxon>
        <taxon>Alphaproteobacteria</taxon>
        <taxon>Rhodobacterales</taxon>
        <taxon>Roseobacteraceae</taxon>
        <taxon>Ruegeria</taxon>
    </lineage>
</organism>
<dbReference type="EMBL" id="JAMFMB010000031">
    <property type="protein sequence ID" value="MCL6285544.1"/>
    <property type="molecule type" value="Genomic_DNA"/>
</dbReference>
<evidence type="ECO:0000256" key="2">
    <source>
        <dbReference type="ARBA" id="ARBA00023125"/>
    </source>
</evidence>
<keyword evidence="5" id="KW-1185">Reference proteome</keyword>
<dbReference type="Gene3D" id="4.10.520.10">
    <property type="entry name" value="IHF-like DNA-binding proteins"/>
    <property type="match status" value="1"/>
</dbReference>
<dbReference type="SUPFAM" id="SSF47729">
    <property type="entry name" value="IHF-like DNA-binding proteins"/>
    <property type="match status" value="1"/>
</dbReference>
<gene>
    <name evidence="4" type="ORF">M3P21_18600</name>
</gene>